<sequence>MPNSLNAKDGFGSISPSIQILSSSLPKRPYYNPETNFHSLPPVLPASPANNNNGNQNNNMIGLGVSTIGNSSNNEGPMGNSSVVTAQTTTINGVTSPSSLRNSTINKNLKYSTSPSNKDATTISNTTTLPTAIPSSTSTPPSNSISSTPNTSNIAGAGRNPIATPIRKHKTRSKWHFGIRSKSLPLDIMLEIYKALKKIGMKWKSIDQYHIRVLYESKCNTKIKFDIQLYQIENNSYLVDFKDAMPPTRTTTQNPIRDEPISPAPIAIPTEISNSISLEDDSPTTFSNTKSQPMNIKKSSNLTKQIKNSALTSEINNNNYDIKNINDYNDEYNQAMTLLSNSLGKEDDDMYESMIASNFDKMNLMFVPEEEEINLRAFIFFEACSKLITELALSS</sequence>
<comment type="caution">
    <text evidence="5">The sequence shown here is derived from an EMBL/GenBank/DDBJ whole genome shotgun (WGS) entry which is preliminary data.</text>
</comment>
<keyword evidence="1" id="KW-0547">Nucleotide-binding</keyword>
<dbReference type="InterPro" id="IPR028375">
    <property type="entry name" value="KA1/Ssp2_C"/>
</dbReference>
<protein>
    <recommendedName>
        <fullName evidence="4">AMPK C-terminal adenylate sensor domain-containing protein</fullName>
    </recommendedName>
</protein>
<evidence type="ECO:0000256" key="3">
    <source>
        <dbReference type="SAM" id="MobiDB-lite"/>
    </source>
</evidence>
<feature type="region of interest" description="Disordered" evidence="3">
    <location>
        <begin position="244"/>
        <end position="264"/>
    </location>
</feature>
<dbReference type="SUPFAM" id="SSF103243">
    <property type="entry name" value="KA1-like"/>
    <property type="match status" value="1"/>
</dbReference>
<gene>
    <name evidence="5" type="ORF">LY90DRAFT_2840</name>
</gene>
<proteinExistence type="predicted"/>
<feature type="compositionally biased region" description="Polar residues" evidence="3">
    <location>
        <begin position="108"/>
        <end position="125"/>
    </location>
</feature>
<dbReference type="EMBL" id="MCOG01000010">
    <property type="protein sequence ID" value="ORY81619.1"/>
    <property type="molecule type" value="Genomic_DNA"/>
</dbReference>
<evidence type="ECO:0000256" key="2">
    <source>
        <dbReference type="ARBA" id="ARBA00022840"/>
    </source>
</evidence>
<dbReference type="Pfam" id="PF16579">
    <property type="entry name" value="AdenylateSensor"/>
    <property type="match status" value="1"/>
</dbReference>
<dbReference type="InterPro" id="IPR032270">
    <property type="entry name" value="AMPK_C"/>
</dbReference>
<dbReference type="GO" id="GO:0005524">
    <property type="term" value="F:ATP binding"/>
    <property type="evidence" value="ECO:0007669"/>
    <property type="project" value="UniProtKB-KW"/>
</dbReference>
<dbReference type="Gene3D" id="3.30.310.80">
    <property type="entry name" value="Kinase associated domain 1, KA1"/>
    <property type="match status" value="1"/>
</dbReference>
<evidence type="ECO:0000313" key="6">
    <source>
        <dbReference type="Proteomes" id="UP000193920"/>
    </source>
</evidence>
<organism evidence="5 6">
    <name type="scientific">Neocallimastix californiae</name>
    <dbReference type="NCBI Taxonomy" id="1754190"/>
    <lineage>
        <taxon>Eukaryota</taxon>
        <taxon>Fungi</taxon>
        <taxon>Fungi incertae sedis</taxon>
        <taxon>Chytridiomycota</taxon>
        <taxon>Chytridiomycota incertae sedis</taxon>
        <taxon>Neocallimastigomycetes</taxon>
        <taxon>Neocallimastigales</taxon>
        <taxon>Neocallimastigaceae</taxon>
        <taxon>Neocallimastix</taxon>
    </lineage>
</organism>
<keyword evidence="6" id="KW-1185">Reference proteome</keyword>
<keyword evidence="2" id="KW-0067">ATP-binding</keyword>
<dbReference type="AlphaFoldDB" id="A0A1Y2FCG7"/>
<reference evidence="5 6" key="1">
    <citation type="submission" date="2016-08" db="EMBL/GenBank/DDBJ databases">
        <title>A Parts List for Fungal Cellulosomes Revealed by Comparative Genomics.</title>
        <authorList>
            <consortium name="DOE Joint Genome Institute"/>
            <person name="Haitjema C.H."/>
            <person name="Gilmore S.P."/>
            <person name="Henske J.K."/>
            <person name="Solomon K.V."/>
            <person name="De Groot R."/>
            <person name="Kuo A."/>
            <person name="Mondo S.J."/>
            <person name="Salamov A.A."/>
            <person name="Labutti K."/>
            <person name="Zhao Z."/>
            <person name="Chiniquy J."/>
            <person name="Barry K."/>
            <person name="Brewer H.M."/>
            <person name="Purvine S.O."/>
            <person name="Wright A.T."/>
            <person name="Boxma B."/>
            <person name="Van Alen T."/>
            <person name="Hackstein J.H."/>
            <person name="Baker S.E."/>
            <person name="Grigoriev I.V."/>
            <person name="O'Malley M.A."/>
        </authorList>
    </citation>
    <scope>NUCLEOTIDE SEQUENCE [LARGE SCALE GENOMIC DNA]</scope>
    <source>
        <strain evidence="5 6">G1</strain>
    </source>
</reference>
<evidence type="ECO:0000313" key="5">
    <source>
        <dbReference type="EMBL" id="ORY81619.1"/>
    </source>
</evidence>
<dbReference type="OrthoDB" id="193931at2759"/>
<dbReference type="Proteomes" id="UP000193920">
    <property type="component" value="Unassembled WGS sequence"/>
</dbReference>
<dbReference type="STRING" id="1754190.A0A1Y2FCG7"/>
<feature type="region of interest" description="Disordered" evidence="3">
    <location>
        <begin position="108"/>
        <end position="169"/>
    </location>
</feature>
<feature type="compositionally biased region" description="Low complexity" evidence="3">
    <location>
        <begin position="126"/>
        <end position="154"/>
    </location>
</feature>
<evidence type="ECO:0000256" key="1">
    <source>
        <dbReference type="ARBA" id="ARBA00022741"/>
    </source>
</evidence>
<evidence type="ECO:0000259" key="4">
    <source>
        <dbReference type="Pfam" id="PF16579"/>
    </source>
</evidence>
<name>A0A1Y2FCG7_9FUNG</name>
<dbReference type="CDD" id="cd12122">
    <property type="entry name" value="AMPKA_C"/>
    <property type="match status" value="1"/>
</dbReference>
<accession>A0A1Y2FCG7</accession>
<feature type="domain" description="AMPK C-terminal adenylate sensor" evidence="4">
    <location>
        <begin position="174"/>
        <end position="243"/>
    </location>
</feature>